<gene>
    <name evidence="1" type="ORF">DMP07_04520</name>
</gene>
<accession>A0A3N0AGB9</accession>
<protein>
    <submittedName>
        <fullName evidence="1">Uncharacterized protein</fullName>
    </submittedName>
</protein>
<comment type="caution">
    <text evidence="1">The sequence shown here is derived from an EMBL/GenBank/DDBJ whole genome shotgun (WGS) entry which is preliminary data.</text>
</comment>
<keyword evidence="2" id="KW-1185">Reference proteome</keyword>
<dbReference type="AlphaFoldDB" id="A0A3N0AGB9"/>
<dbReference type="Proteomes" id="UP000267368">
    <property type="component" value="Unassembled WGS sequence"/>
</dbReference>
<name>A0A3N0AGB9_9ACTN</name>
<dbReference type="EMBL" id="QICB01000002">
    <property type="protein sequence ID" value="RNL20848.1"/>
    <property type="molecule type" value="Genomic_DNA"/>
</dbReference>
<proteinExistence type="predicted"/>
<sequence>MGRRPEENDPVVFRKGRWEFEFEKADVVLTAARDIRLSEVRGPFERLVIDERERKERAVLLGGGPRVR</sequence>
<evidence type="ECO:0000313" key="2">
    <source>
        <dbReference type="Proteomes" id="UP000267368"/>
    </source>
</evidence>
<reference evidence="2" key="1">
    <citation type="submission" date="2018-05" db="EMBL/GenBank/DDBJ databases">
        <title>Genome Sequencing of selected type strains of the family Eggerthellaceae.</title>
        <authorList>
            <person name="Danylec N."/>
            <person name="Stoll D.A."/>
            <person name="Doetsch A."/>
            <person name="Huch M."/>
        </authorList>
    </citation>
    <scope>NUCLEOTIDE SEQUENCE [LARGE SCALE GENOMIC DNA]</scope>
    <source>
        <strain evidence="2">DSM 17537</strain>
    </source>
</reference>
<evidence type="ECO:0000313" key="1">
    <source>
        <dbReference type="EMBL" id="RNL20848.1"/>
    </source>
</evidence>
<organism evidence="1 2">
    <name type="scientific">Slackia faecicanis</name>
    <dbReference type="NCBI Taxonomy" id="255723"/>
    <lineage>
        <taxon>Bacteria</taxon>
        <taxon>Bacillati</taxon>
        <taxon>Actinomycetota</taxon>
        <taxon>Coriobacteriia</taxon>
        <taxon>Eggerthellales</taxon>
        <taxon>Eggerthellaceae</taxon>
        <taxon>Slackia</taxon>
    </lineage>
</organism>